<dbReference type="FunFam" id="1.10.220.150:FF:000009">
    <property type="entry name" value="stromal membrane-associated protein 1 isoform X1"/>
    <property type="match status" value="1"/>
</dbReference>
<dbReference type="FunFam" id="2.30.29.30:FF:000286">
    <property type="entry name" value="PH-protein kinase domain containing protein"/>
    <property type="match status" value="1"/>
</dbReference>
<dbReference type="InterPro" id="IPR001849">
    <property type="entry name" value="PH_domain"/>
</dbReference>
<sequence length="258" mass="29415">MSVASITSGVTSTSTAHNIREFDNNNKEILKRLLKLPENENCADCGALEPQWASVNLGIFLCIVCAGIHRHLGVDVTRVKSVNLDSWKDSEVETVKATNNIKANEYWESYLPDNFQRPNYTDSIGLKEQWIKCKYADKAFVPIDVNDPKIKRLNFNERQGWVYKKGLVVKSWKKRWLKFVGDDHLYYFKNPSDKNSCGSISLKDLGQIDSVSEVDGKSFCFIVSTPKRRYLISCENGADMFVWINNIRVASALLYAKK</sequence>
<dbReference type="GO" id="GO:0005096">
    <property type="term" value="F:GTPase activator activity"/>
    <property type="evidence" value="ECO:0007669"/>
    <property type="project" value="UniProtKB-KW"/>
</dbReference>
<dbReference type="SUPFAM" id="SSF50729">
    <property type="entry name" value="PH domain-like"/>
    <property type="match status" value="1"/>
</dbReference>
<evidence type="ECO:0000259" key="6">
    <source>
        <dbReference type="PROSITE" id="PS50003"/>
    </source>
</evidence>
<dbReference type="PANTHER" id="PTHR23180:SF160">
    <property type="entry name" value="ADP-RIBOSYLATION FACTOR GTPASE-ACTIVATING PROTEIN EFFECTOR PROTEIN 1"/>
    <property type="match status" value="1"/>
</dbReference>
<feature type="domain" description="PH" evidence="6">
    <location>
        <begin position="155"/>
        <end position="252"/>
    </location>
</feature>
<dbReference type="InterPro" id="IPR001164">
    <property type="entry name" value="ArfGAP_dom"/>
</dbReference>
<dbReference type="Pfam" id="PF01412">
    <property type="entry name" value="ArfGap"/>
    <property type="match status" value="1"/>
</dbReference>
<proteinExistence type="predicted"/>
<keyword evidence="2" id="KW-0479">Metal-binding</keyword>
<comment type="caution">
    <text evidence="8">The sequence shown here is derived from an EMBL/GenBank/DDBJ whole genome shotgun (WGS) entry which is preliminary data.</text>
</comment>
<dbReference type="Pfam" id="PF00169">
    <property type="entry name" value="PH"/>
    <property type="match status" value="1"/>
</dbReference>
<evidence type="ECO:0000256" key="4">
    <source>
        <dbReference type="ARBA" id="ARBA00022833"/>
    </source>
</evidence>
<dbReference type="PRINTS" id="PR00405">
    <property type="entry name" value="REVINTRACTNG"/>
</dbReference>
<organism evidence="8 9">
    <name type="scientific">Polysphondylium violaceum</name>
    <dbReference type="NCBI Taxonomy" id="133409"/>
    <lineage>
        <taxon>Eukaryota</taxon>
        <taxon>Amoebozoa</taxon>
        <taxon>Evosea</taxon>
        <taxon>Eumycetozoa</taxon>
        <taxon>Dictyostelia</taxon>
        <taxon>Dictyosteliales</taxon>
        <taxon>Dictyosteliaceae</taxon>
        <taxon>Polysphondylium</taxon>
    </lineage>
</organism>
<dbReference type="PROSITE" id="PS50115">
    <property type="entry name" value="ARFGAP"/>
    <property type="match status" value="1"/>
</dbReference>
<evidence type="ECO:0000313" key="8">
    <source>
        <dbReference type="EMBL" id="KAF2068858.1"/>
    </source>
</evidence>
<dbReference type="SUPFAM" id="SSF57863">
    <property type="entry name" value="ArfGap/RecO-like zinc finger"/>
    <property type="match status" value="1"/>
</dbReference>
<evidence type="ECO:0008006" key="10">
    <source>
        <dbReference type="Google" id="ProtNLM"/>
    </source>
</evidence>
<evidence type="ECO:0000256" key="1">
    <source>
        <dbReference type="ARBA" id="ARBA00022468"/>
    </source>
</evidence>
<dbReference type="InterPro" id="IPR037278">
    <property type="entry name" value="ARFGAP/RecO"/>
</dbReference>
<reference evidence="8" key="1">
    <citation type="submission" date="2020-01" db="EMBL/GenBank/DDBJ databases">
        <title>Development of genomics and gene disruption for Polysphondylium violaceum indicates a role for the polyketide synthase stlB in stalk morphogenesis.</title>
        <authorList>
            <person name="Narita B."/>
            <person name="Kawabe Y."/>
            <person name="Kin K."/>
            <person name="Saito T."/>
            <person name="Gibbs R."/>
            <person name="Kuspa A."/>
            <person name="Muzny D."/>
            <person name="Queller D."/>
            <person name="Richards S."/>
            <person name="Strassman J."/>
            <person name="Sucgang R."/>
            <person name="Worley K."/>
            <person name="Schaap P."/>
        </authorList>
    </citation>
    <scope>NUCLEOTIDE SEQUENCE</scope>
    <source>
        <strain evidence="8">QSvi11</strain>
    </source>
</reference>
<evidence type="ECO:0000313" key="9">
    <source>
        <dbReference type="Proteomes" id="UP000695562"/>
    </source>
</evidence>
<dbReference type="OrthoDB" id="983479at2759"/>
<dbReference type="SMART" id="SM00233">
    <property type="entry name" value="PH"/>
    <property type="match status" value="1"/>
</dbReference>
<dbReference type="PANTHER" id="PTHR23180">
    <property type="entry name" value="CENTAURIN/ARF"/>
    <property type="match status" value="1"/>
</dbReference>
<feature type="domain" description="Arf-GAP" evidence="7">
    <location>
        <begin position="27"/>
        <end position="148"/>
    </location>
</feature>
<dbReference type="Gene3D" id="1.10.220.150">
    <property type="entry name" value="Arf GTPase activating protein"/>
    <property type="match status" value="1"/>
</dbReference>
<evidence type="ECO:0000256" key="2">
    <source>
        <dbReference type="ARBA" id="ARBA00022723"/>
    </source>
</evidence>
<dbReference type="InterPro" id="IPR038508">
    <property type="entry name" value="ArfGAP_dom_sf"/>
</dbReference>
<dbReference type="GO" id="GO:0005547">
    <property type="term" value="F:phosphatidylinositol-3,4,5-trisphosphate binding"/>
    <property type="evidence" value="ECO:0007669"/>
    <property type="project" value="UniProtKB-ARBA"/>
</dbReference>
<evidence type="ECO:0000256" key="5">
    <source>
        <dbReference type="PROSITE-ProRule" id="PRU00288"/>
    </source>
</evidence>
<dbReference type="Proteomes" id="UP000695562">
    <property type="component" value="Unassembled WGS sequence"/>
</dbReference>
<dbReference type="SMART" id="SM00105">
    <property type="entry name" value="ArfGap"/>
    <property type="match status" value="1"/>
</dbReference>
<dbReference type="PROSITE" id="PS50003">
    <property type="entry name" value="PH_DOMAIN"/>
    <property type="match status" value="1"/>
</dbReference>
<accession>A0A8J4PKU6</accession>
<keyword evidence="4" id="KW-0862">Zinc</keyword>
<keyword evidence="3 5" id="KW-0863">Zinc-finger</keyword>
<dbReference type="AlphaFoldDB" id="A0A8J4PKU6"/>
<dbReference type="GO" id="GO:0008270">
    <property type="term" value="F:zinc ion binding"/>
    <property type="evidence" value="ECO:0007669"/>
    <property type="project" value="UniProtKB-KW"/>
</dbReference>
<keyword evidence="9" id="KW-1185">Reference proteome</keyword>
<dbReference type="InterPro" id="IPR045258">
    <property type="entry name" value="ACAP1/2/3-like"/>
</dbReference>
<protein>
    <recommendedName>
        <fullName evidence="10">Pleckstrin domain-containing protein</fullName>
    </recommendedName>
</protein>
<evidence type="ECO:0000256" key="3">
    <source>
        <dbReference type="ARBA" id="ARBA00022771"/>
    </source>
</evidence>
<dbReference type="EMBL" id="AJWJ01000818">
    <property type="protein sequence ID" value="KAF2068858.1"/>
    <property type="molecule type" value="Genomic_DNA"/>
</dbReference>
<keyword evidence="1" id="KW-0343">GTPase activation</keyword>
<evidence type="ECO:0000259" key="7">
    <source>
        <dbReference type="PROSITE" id="PS50115"/>
    </source>
</evidence>
<dbReference type="InterPro" id="IPR011993">
    <property type="entry name" value="PH-like_dom_sf"/>
</dbReference>
<gene>
    <name evidence="8" type="ORF">CYY_009817</name>
</gene>
<name>A0A8J4PKU6_9MYCE</name>
<dbReference type="Gene3D" id="2.30.29.30">
    <property type="entry name" value="Pleckstrin-homology domain (PH domain)/Phosphotyrosine-binding domain (PTB)"/>
    <property type="match status" value="1"/>
</dbReference>